<proteinExistence type="predicted"/>
<gene>
    <name evidence="1" type="ORF">JKJ07_01555</name>
</gene>
<evidence type="ECO:0000313" key="2">
    <source>
        <dbReference type="Proteomes" id="UP000598996"/>
    </source>
</evidence>
<sequence length="204" mass="22544">MADNRQIQQQQEVVDAWHAMEHLVAHVERGGLPARVAPTIMCRRGEEQLGALLTETHVYCGADVEYSSSMFAAGGLFFTAATLAASAAVNANNRRKAEAASRPQWRPWGQFPAILTNQRLLLMTEQWTTYDFGALLMIEPNPVNYSVSLHFEGAYPLSLRGPWVPWATVVICATLFGQPWPPGYLPAQQPPVHVTAQQPALPPR</sequence>
<dbReference type="Proteomes" id="UP000598996">
    <property type="component" value="Unassembled WGS sequence"/>
</dbReference>
<evidence type="ECO:0000313" key="1">
    <source>
        <dbReference type="EMBL" id="MBL7252989.1"/>
    </source>
</evidence>
<accession>A0ABS1VFP1</accession>
<organism evidence="1 2">
    <name type="scientific">Paractinoplanes lichenicola</name>
    <dbReference type="NCBI Taxonomy" id="2802976"/>
    <lineage>
        <taxon>Bacteria</taxon>
        <taxon>Bacillati</taxon>
        <taxon>Actinomycetota</taxon>
        <taxon>Actinomycetes</taxon>
        <taxon>Micromonosporales</taxon>
        <taxon>Micromonosporaceae</taxon>
        <taxon>Paractinoplanes</taxon>
    </lineage>
</organism>
<dbReference type="RefSeq" id="WP_202989332.1">
    <property type="nucleotide sequence ID" value="NZ_JAENHO010000001.1"/>
</dbReference>
<comment type="caution">
    <text evidence="1">The sequence shown here is derived from an EMBL/GenBank/DDBJ whole genome shotgun (WGS) entry which is preliminary data.</text>
</comment>
<reference evidence="1 2" key="1">
    <citation type="submission" date="2021-01" db="EMBL/GenBank/DDBJ databases">
        <title>Actinoplanes sp. nov. LDG1-01 isolated from lichen.</title>
        <authorList>
            <person name="Saeng-In P."/>
            <person name="Phongsopitanun W."/>
            <person name="Kanchanasin P."/>
            <person name="Yuki M."/>
            <person name="Kudo T."/>
            <person name="Ohkuma M."/>
            <person name="Tanasupawat S."/>
        </authorList>
    </citation>
    <scope>NUCLEOTIDE SEQUENCE [LARGE SCALE GENOMIC DNA]</scope>
    <source>
        <strain evidence="1 2">LDG1-01</strain>
    </source>
</reference>
<name>A0ABS1VFP1_9ACTN</name>
<protein>
    <submittedName>
        <fullName evidence="1">Uncharacterized protein</fullName>
    </submittedName>
</protein>
<keyword evidence="2" id="KW-1185">Reference proteome</keyword>
<dbReference type="EMBL" id="JAENHO010000001">
    <property type="protein sequence ID" value="MBL7252989.1"/>
    <property type="molecule type" value="Genomic_DNA"/>
</dbReference>